<accession>A0A0V1AK76</accession>
<keyword evidence="2" id="KW-1185">Reference proteome</keyword>
<sequence length="40" mass="4728">MATSETIYSTRTGLFAPYITKKPKFVSKAYFRKLQKQQRL</sequence>
<dbReference type="AlphaFoldDB" id="A0A0V1AK76"/>
<organism evidence="1 2">
    <name type="scientific">Trichinella spiralis</name>
    <name type="common">Trichina worm</name>
    <dbReference type="NCBI Taxonomy" id="6334"/>
    <lineage>
        <taxon>Eukaryota</taxon>
        <taxon>Metazoa</taxon>
        <taxon>Ecdysozoa</taxon>
        <taxon>Nematoda</taxon>
        <taxon>Enoplea</taxon>
        <taxon>Dorylaimia</taxon>
        <taxon>Trichinellida</taxon>
        <taxon>Trichinellidae</taxon>
        <taxon>Trichinella</taxon>
    </lineage>
</organism>
<reference evidence="1 2" key="1">
    <citation type="submission" date="2015-01" db="EMBL/GenBank/DDBJ databases">
        <title>Evolution of Trichinella species and genotypes.</title>
        <authorList>
            <person name="Korhonen P.K."/>
            <person name="Edoardo P."/>
            <person name="Giuseppe L.R."/>
            <person name="Gasser R.B."/>
        </authorList>
    </citation>
    <scope>NUCLEOTIDE SEQUENCE [LARGE SCALE GENOMIC DNA]</scope>
    <source>
        <strain evidence="1">ISS3</strain>
    </source>
</reference>
<dbReference type="InParanoid" id="A0A0V1AK76"/>
<evidence type="ECO:0000313" key="1">
    <source>
        <dbReference type="EMBL" id="KRY24716.1"/>
    </source>
</evidence>
<name>A0A0V1AK76_TRISP</name>
<dbReference type="EMBL" id="JYDH01001486">
    <property type="protein sequence ID" value="KRY24716.1"/>
    <property type="molecule type" value="Genomic_DNA"/>
</dbReference>
<proteinExistence type="predicted"/>
<protein>
    <submittedName>
        <fullName evidence="1">Uncharacterized protein</fullName>
    </submittedName>
</protein>
<evidence type="ECO:0000313" key="2">
    <source>
        <dbReference type="Proteomes" id="UP000054776"/>
    </source>
</evidence>
<dbReference type="Proteomes" id="UP000054776">
    <property type="component" value="Unassembled WGS sequence"/>
</dbReference>
<gene>
    <name evidence="1" type="ORF">T01_572</name>
</gene>
<comment type="caution">
    <text evidence="1">The sequence shown here is derived from an EMBL/GenBank/DDBJ whole genome shotgun (WGS) entry which is preliminary data.</text>
</comment>